<proteinExistence type="predicted"/>
<evidence type="ECO:0000313" key="2">
    <source>
        <dbReference type="EMBL" id="OMO73811.1"/>
    </source>
</evidence>
<feature type="region of interest" description="Disordered" evidence="1">
    <location>
        <begin position="1"/>
        <end position="72"/>
    </location>
</feature>
<comment type="caution">
    <text evidence="2">The sequence shown here is derived from an EMBL/GenBank/DDBJ whole genome shotgun (WGS) entry which is preliminary data.</text>
</comment>
<feature type="region of interest" description="Disordered" evidence="1">
    <location>
        <begin position="136"/>
        <end position="163"/>
    </location>
</feature>
<accession>A0A1R3HUG1</accession>
<organism evidence="2 3">
    <name type="scientific">Corchorus olitorius</name>
    <dbReference type="NCBI Taxonomy" id="93759"/>
    <lineage>
        <taxon>Eukaryota</taxon>
        <taxon>Viridiplantae</taxon>
        <taxon>Streptophyta</taxon>
        <taxon>Embryophyta</taxon>
        <taxon>Tracheophyta</taxon>
        <taxon>Spermatophyta</taxon>
        <taxon>Magnoliopsida</taxon>
        <taxon>eudicotyledons</taxon>
        <taxon>Gunneridae</taxon>
        <taxon>Pentapetalae</taxon>
        <taxon>rosids</taxon>
        <taxon>malvids</taxon>
        <taxon>Malvales</taxon>
        <taxon>Malvaceae</taxon>
        <taxon>Grewioideae</taxon>
        <taxon>Apeibeae</taxon>
        <taxon>Corchorus</taxon>
    </lineage>
</organism>
<sequence length="163" mass="18411">MPHRSHIKTRHEGKKLKKVVRPTTTRLPTTRPRQSSTTKVRTSTINLDRTKESSESKKSSEIENSETGGKTHEIRNFKIRIICPKTSINTSVEIHEITTQSSSPFTNFPLPSLAREKGSTDPKYKHHPKYLEQSTAQVIRSGRPPKGTLRADPTPQITKTQSC</sequence>
<evidence type="ECO:0000313" key="3">
    <source>
        <dbReference type="Proteomes" id="UP000187203"/>
    </source>
</evidence>
<dbReference type="AlphaFoldDB" id="A0A1R3HUG1"/>
<dbReference type="EMBL" id="AWUE01019392">
    <property type="protein sequence ID" value="OMO73811.1"/>
    <property type="molecule type" value="Genomic_DNA"/>
</dbReference>
<feature type="compositionally biased region" description="Basic residues" evidence="1">
    <location>
        <begin position="1"/>
        <end position="20"/>
    </location>
</feature>
<protein>
    <submittedName>
        <fullName evidence="2">Uncharacterized protein</fullName>
    </submittedName>
</protein>
<evidence type="ECO:0000256" key="1">
    <source>
        <dbReference type="SAM" id="MobiDB-lite"/>
    </source>
</evidence>
<feature type="compositionally biased region" description="Basic and acidic residues" evidence="1">
    <location>
        <begin position="48"/>
        <end position="61"/>
    </location>
</feature>
<reference evidence="3" key="1">
    <citation type="submission" date="2013-09" db="EMBL/GenBank/DDBJ databases">
        <title>Corchorus olitorius genome sequencing.</title>
        <authorList>
            <person name="Alam M."/>
            <person name="Haque M.S."/>
            <person name="Islam M.S."/>
            <person name="Emdad E.M."/>
            <person name="Islam M.M."/>
            <person name="Ahmed B."/>
            <person name="Halim A."/>
            <person name="Hossen Q.M.M."/>
            <person name="Hossain M.Z."/>
            <person name="Ahmed R."/>
            <person name="Khan M.M."/>
            <person name="Islam R."/>
            <person name="Rashid M.M."/>
            <person name="Khan S.A."/>
            <person name="Rahman M.S."/>
            <person name="Alam M."/>
            <person name="Yahiya A.S."/>
            <person name="Khan M.S."/>
            <person name="Azam M.S."/>
            <person name="Haque T."/>
            <person name="Lashkar M.Z.H."/>
            <person name="Akhand A.I."/>
            <person name="Morshed G."/>
            <person name="Roy S."/>
            <person name="Uddin K.S."/>
            <person name="Rabeya T."/>
            <person name="Hossain A.S."/>
            <person name="Chowdhury A."/>
            <person name="Snigdha A.R."/>
            <person name="Mortoza M.S."/>
            <person name="Matin S.A."/>
            <person name="Hoque S.M.E."/>
            <person name="Islam M.K."/>
            <person name="Roy D.K."/>
            <person name="Haider R."/>
            <person name="Moosa M.M."/>
            <person name="Elias S.M."/>
            <person name="Hasan A.M."/>
            <person name="Jahan S."/>
            <person name="Shafiuddin M."/>
            <person name="Mahmood N."/>
            <person name="Shommy N.S."/>
        </authorList>
    </citation>
    <scope>NUCLEOTIDE SEQUENCE [LARGE SCALE GENOMIC DNA]</scope>
    <source>
        <strain evidence="3">cv. O-4</strain>
    </source>
</reference>
<gene>
    <name evidence="2" type="ORF">COLO4_26848</name>
</gene>
<dbReference type="Proteomes" id="UP000187203">
    <property type="component" value="Unassembled WGS sequence"/>
</dbReference>
<keyword evidence="3" id="KW-1185">Reference proteome</keyword>
<name>A0A1R3HUG1_9ROSI</name>
<feature type="compositionally biased region" description="Low complexity" evidence="1">
    <location>
        <begin position="21"/>
        <end position="38"/>
    </location>
</feature>